<feature type="domain" description="Peptidase C19 ubiquitin carboxyl-terminal hydrolase" evidence="2">
    <location>
        <begin position="24"/>
        <end position="77"/>
    </location>
</feature>
<dbReference type="OrthoDB" id="289038at2759"/>
<dbReference type="GO" id="GO:0016579">
    <property type="term" value="P:protein deubiquitination"/>
    <property type="evidence" value="ECO:0007669"/>
    <property type="project" value="InterPro"/>
</dbReference>
<dbReference type="InterPro" id="IPR050164">
    <property type="entry name" value="Peptidase_C19"/>
</dbReference>
<feature type="compositionally biased region" description="Acidic residues" evidence="1">
    <location>
        <begin position="152"/>
        <end position="162"/>
    </location>
</feature>
<evidence type="ECO:0000256" key="1">
    <source>
        <dbReference type="SAM" id="MobiDB-lite"/>
    </source>
</evidence>
<protein>
    <recommendedName>
        <fullName evidence="2">Peptidase C19 ubiquitin carboxyl-terminal hydrolase domain-containing protein</fullName>
    </recommendedName>
</protein>
<gene>
    <name evidence="3" type="ORF">EZS28_050294</name>
</gene>
<dbReference type="Gene3D" id="3.90.70.10">
    <property type="entry name" value="Cysteine proteinases"/>
    <property type="match status" value="1"/>
</dbReference>
<proteinExistence type="predicted"/>
<feature type="non-terminal residue" evidence="3">
    <location>
        <position position="1"/>
    </location>
</feature>
<comment type="caution">
    <text evidence="3">The sequence shown here is derived from an EMBL/GenBank/DDBJ whole genome shotgun (WGS) entry which is preliminary data.</text>
</comment>
<evidence type="ECO:0000313" key="3">
    <source>
        <dbReference type="EMBL" id="KAA6354179.1"/>
    </source>
</evidence>
<dbReference type="Proteomes" id="UP000324800">
    <property type="component" value="Unassembled WGS sequence"/>
</dbReference>
<name>A0A5J4T7E1_9EUKA</name>
<dbReference type="GO" id="GO:0031647">
    <property type="term" value="P:regulation of protein stability"/>
    <property type="evidence" value="ECO:0007669"/>
    <property type="project" value="TreeGrafter"/>
</dbReference>
<dbReference type="EMBL" id="SNRW01036760">
    <property type="protein sequence ID" value="KAA6354179.1"/>
    <property type="molecule type" value="Genomic_DNA"/>
</dbReference>
<reference evidence="3 4" key="1">
    <citation type="submission" date="2019-03" db="EMBL/GenBank/DDBJ databases">
        <title>Single cell metagenomics reveals metabolic interactions within the superorganism composed of flagellate Streblomastix strix and complex community of Bacteroidetes bacteria on its surface.</title>
        <authorList>
            <person name="Treitli S.C."/>
            <person name="Kolisko M."/>
            <person name="Husnik F."/>
            <person name="Keeling P."/>
            <person name="Hampl V."/>
        </authorList>
    </citation>
    <scope>NUCLEOTIDE SEQUENCE [LARGE SCALE GENOMIC DNA]</scope>
    <source>
        <strain evidence="3">ST1C</strain>
    </source>
</reference>
<evidence type="ECO:0000259" key="2">
    <source>
        <dbReference type="Pfam" id="PF00443"/>
    </source>
</evidence>
<organism evidence="3 4">
    <name type="scientific">Streblomastix strix</name>
    <dbReference type="NCBI Taxonomy" id="222440"/>
    <lineage>
        <taxon>Eukaryota</taxon>
        <taxon>Metamonada</taxon>
        <taxon>Preaxostyla</taxon>
        <taxon>Oxymonadida</taxon>
        <taxon>Streblomastigidae</taxon>
        <taxon>Streblomastix</taxon>
    </lineage>
</organism>
<dbReference type="GO" id="GO:0005634">
    <property type="term" value="C:nucleus"/>
    <property type="evidence" value="ECO:0007669"/>
    <property type="project" value="TreeGrafter"/>
</dbReference>
<dbReference type="Pfam" id="PF00443">
    <property type="entry name" value="UCH"/>
    <property type="match status" value="1"/>
</dbReference>
<dbReference type="InterPro" id="IPR001394">
    <property type="entry name" value="Peptidase_C19_UCH"/>
</dbReference>
<dbReference type="AlphaFoldDB" id="A0A5J4T7E1"/>
<feature type="region of interest" description="Disordered" evidence="1">
    <location>
        <begin position="90"/>
        <end position="173"/>
    </location>
</feature>
<dbReference type="PANTHER" id="PTHR24006">
    <property type="entry name" value="UBIQUITIN CARBOXYL-TERMINAL HYDROLASE"/>
    <property type="match status" value="1"/>
</dbReference>
<dbReference type="GO" id="GO:0004843">
    <property type="term" value="F:cysteine-type deubiquitinase activity"/>
    <property type="evidence" value="ECO:0007669"/>
    <property type="project" value="InterPro"/>
</dbReference>
<feature type="compositionally biased region" description="Low complexity" evidence="1">
    <location>
        <begin position="101"/>
        <end position="147"/>
    </location>
</feature>
<dbReference type="SUPFAM" id="SSF54001">
    <property type="entry name" value="Cysteine proteinases"/>
    <property type="match status" value="1"/>
</dbReference>
<dbReference type="InterPro" id="IPR038765">
    <property type="entry name" value="Papain-like_cys_pep_sf"/>
</dbReference>
<sequence length="198" mass="23120">PNVLEGDNAYTVEGRGKHRAVRSTHFVHLPPVLHIQLMRWQYDPDYDRVVKVHDYFEFPEELDMNKYMISLNEQQEAKLKADRLQWRKVERARARQKRANSSRSQSPSSAAQVAQQNQNQQQQQQQSSTSTPQNPSLTQQQQQQQQQQKDEQDPDSESEEDKNEPLLSSEMMDKFGWCLGKDRISLTKDGHGENKNKD</sequence>
<accession>A0A5J4T7E1</accession>
<evidence type="ECO:0000313" key="4">
    <source>
        <dbReference type="Proteomes" id="UP000324800"/>
    </source>
</evidence>
<dbReference type="PANTHER" id="PTHR24006:SF644">
    <property type="entry name" value="UBIQUITIN CARBOXYL-TERMINAL HYDROLASE 7"/>
    <property type="match status" value="1"/>
</dbReference>
<dbReference type="GO" id="GO:0005829">
    <property type="term" value="C:cytosol"/>
    <property type="evidence" value="ECO:0007669"/>
    <property type="project" value="TreeGrafter"/>
</dbReference>